<dbReference type="Proteomes" id="UP000560131">
    <property type="component" value="Unassembled WGS sequence"/>
</dbReference>
<gene>
    <name evidence="1" type="ORF">FHS97_001489</name>
</gene>
<name>A0ABR6N452_9SPHN</name>
<dbReference type="RefSeq" id="WP_184035251.1">
    <property type="nucleotide sequence ID" value="NZ_BAABAR010000004.1"/>
</dbReference>
<proteinExistence type="predicted"/>
<evidence type="ECO:0000313" key="1">
    <source>
        <dbReference type="EMBL" id="MBB5725563.1"/>
    </source>
</evidence>
<comment type="caution">
    <text evidence="1">The sequence shown here is derived from an EMBL/GenBank/DDBJ whole genome shotgun (WGS) entry which is preliminary data.</text>
</comment>
<evidence type="ECO:0000313" key="2">
    <source>
        <dbReference type="Proteomes" id="UP000560131"/>
    </source>
</evidence>
<keyword evidence="2" id="KW-1185">Reference proteome</keyword>
<protein>
    <submittedName>
        <fullName evidence="1">Uncharacterized protein</fullName>
    </submittedName>
</protein>
<accession>A0ABR6N452</accession>
<dbReference type="EMBL" id="JACIJN010000004">
    <property type="protein sequence ID" value="MBB5725563.1"/>
    <property type="molecule type" value="Genomic_DNA"/>
</dbReference>
<organism evidence="1 2">
    <name type="scientific">Sphingomonas endophytica</name>
    <dbReference type="NCBI Taxonomy" id="869719"/>
    <lineage>
        <taxon>Bacteria</taxon>
        <taxon>Pseudomonadati</taxon>
        <taxon>Pseudomonadota</taxon>
        <taxon>Alphaproteobacteria</taxon>
        <taxon>Sphingomonadales</taxon>
        <taxon>Sphingomonadaceae</taxon>
        <taxon>Sphingomonas</taxon>
    </lineage>
</organism>
<sequence>MIAALLLAAAATPTLEEIMRLPPATAGELALAGYPHEPIVEVRHVGDALPPPGTTELTMVERATALPGGGCLRHYWRVSFSRLHSDDTGGPQYLDVDRARSRPEVALGSGAGCPTGGYVGTHPDLAPAVAIAELTRLHEWRAGHGAPRYRCTDRTGSRLCVTAAGLRRELARVQPWMILREQNEIVMWMGQRGAIVTELRYVPGDQVTTATVTRFIPAPF</sequence>
<reference evidence="1 2" key="1">
    <citation type="submission" date="2020-08" db="EMBL/GenBank/DDBJ databases">
        <title>Genomic Encyclopedia of Type Strains, Phase IV (KMG-IV): sequencing the most valuable type-strain genomes for metagenomic binning, comparative biology and taxonomic classification.</title>
        <authorList>
            <person name="Goeker M."/>
        </authorList>
    </citation>
    <scope>NUCLEOTIDE SEQUENCE [LARGE SCALE GENOMIC DNA]</scope>
    <source>
        <strain evidence="1 2">DSM 101535</strain>
    </source>
</reference>